<dbReference type="InterPro" id="IPR051086">
    <property type="entry name" value="RNase_D-like"/>
</dbReference>
<dbReference type="Pfam" id="PF00570">
    <property type="entry name" value="HRDC"/>
    <property type="match status" value="1"/>
</dbReference>
<evidence type="ECO:0000256" key="1">
    <source>
        <dbReference type="SAM" id="MobiDB-lite"/>
    </source>
</evidence>
<dbReference type="RefSeq" id="WP_159547098.1">
    <property type="nucleotide sequence ID" value="NZ_CP047156.1"/>
</dbReference>
<evidence type="ECO:0000313" key="4">
    <source>
        <dbReference type="Proteomes" id="UP000463857"/>
    </source>
</evidence>
<sequence length="430" mass="46566">MSPRRSSDADQPTPTGSDPAAAEGPTAAGPAPTPLRRPRGGKPPLITDPADVQRVADQLAAGTGPVGVDAERASGYRYSARAQLVQLHRAGAGIVLIDPIATGDLSAIGEALSGVEWVLHAAVADLECLADVGMRPDSLFDTELGGRLAGYERVALGTMTENLLGLSLAKGHSAADWSTRPLPGDYLTYAALDVDVLLELRDAVETELREQGKLDWAREEFEAVRTAQPAPPRPDPWRRTSGLSKVKDRRGVAIVQSLWTERDRIGQEQDLAPGRLLPDRTIVAAALAQPRSLQDMLELDGFTRRTTITFRRQWWKAIARALDLREVDLPPRTAPPDPHAPPSRWMGKEPDVAERYAAARAVVLAESERLSIPAENLMPPQAIRSLAWDPPTPITAESVDARMREYRARDWQRALLAAPVTTALVGVPTA</sequence>
<accession>A0A7L4YST8</accession>
<dbReference type="Gene3D" id="3.30.420.10">
    <property type="entry name" value="Ribonuclease H-like superfamily/Ribonuclease H"/>
    <property type="match status" value="1"/>
</dbReference>
<dbReference type="InterPro" id="IPR044876">
    <property type="entry name" value="HRDC_dom_sf"/>
</dbReference>
<dbReference type="InterPro" id="IPR041605">
    <property type="entry name" value="Exo_C"/>
</dbReference>
<dbReference type="Gene3D" id="1.10.150.80">
    <property type="entry name" value="HRDC domain"/>
    <property type="match status" value="2"/>
</dbReference>
<dbReference type="OrthoDB" id="144122at2"/>
<dbReference type="SMART" id="SM00474">
    <property type="entry name" value="35EXOc"/>
    <property type="match status" value="1"/>
</dbReference>
<organism evidence="3 4">
    <name type="scientific">Epidermidibacterium keratini</name>
    <dbReference type="NCBI Taxonomy" id="1891644"/>
    <lineage>
        <taxon>Bacteria</taxon>
        <taxon>Bacillati</taxon>
        <taxon>Actinomycetota</taxon>
        <taxon>Actinomycetes</taxon>
        <taxon>Sporichthyales</taxon>
        <taxon>Sporichthyaceae</taxon>
        <taxon>Epidermidibacterium</taxon>
    </lineage>
</organism>
<dbReference type="Proteomes" id="UP000463857">
    <property type="component" value="Chromosome"/>
</dbReference>
<dbReference type="CDD" id="cd06142">
    <property type="entry name" value="RNaseD_exo"/>
    <property type="match status" value="1"/>
</dbReference>
<dbReference type="PROSITE" id="PS50967">
    <property type="entry name" value="HRDC"/>
    <property type="match status" value="1"/>
</dbReference>
<name>A0A7L4YST8_9ACTN</name>
<proteinExistence type="predicted"/>
<feature type="domain" description="HRDC" evidence="2">
    <location>
        <begin position="248"/>
        <end position="328"/>
    </location>
</feature>
<dbReference type="GO" id="GO:0006139">
    <property type="term" value="P:nucleobase-containing compound metabolic process"/>
    <property type="evidence" value="ECO:0007669"/>
    <property type="project" value="InterPro"/>
</dbReference>
<evidence type="ECO:0000313" key="3">
    <source>
        <dbReference type="EMBL" id="QHC01974.1"/>
    </source>
</evidence>
<dbReference type="InParanoid" id="A0A7L4YST8"/>
<keyword evidence="4" id="KW-1185">Reference proteome</keyword>
<feature type="compositionally biased region" description="Low complexity" evidence="1">
    <location>
        <begin position="19"/>
        <end position="30"/>
    </location>
</feature>
<dbReference type="InterPro" id="IPR036397">
    <property type="entry name" value="RNaseH_sf"/>
</dbReference>
<dbReference type="InterPro" id="IPR002121">
    <property type="entry name" value="HRDC_dom"/>
</dbReference>
<dbReference type="GO" id="GO:0000166">
    <property type="term" value="F:nucleotide binding"/>
    <property type="evidence" value="ECO:0007669"/>
    <property type="project" value="InterPro"/>
</dbReference>
<dbReference type="InterPro" id="IPR002562">
    <property type="entry name" value="3'-5'_exonuclease_dom"/>
</dbReference>
<dbReference type="KEGG" id="eke:EK0264_17955"/>
<dbReference type="EMBL" id="CP047156">
    <property type="protein sequence ID" value="QHC01974.1"/>
    <property type="molecule type" value="Genomic_DNA"/>
</dbReference>
<protein>
    <submittedName>
        <fullName evidence="3">Ribonuclease D</fullName>
    </submittedName>
</protein>
<dbReference type="Pfam" id="PF18305">
    <property type="entry name" value="DNA_pol_A_exoN"/>
    <property type="match status" value="1"/>
</dbReference>
<dbReference type="InterPro" id="IPR010997">
    <property type="entry name" value="HRDC-like_sf"/>
</dbReference>
<feature type="region of interest" description="Disordered" evidence="1">
    <location>
        <begin position="1"/>
        <end position="48"/>
    </location>
</feature>
<dbReference type="PANTHER" id="PTHR47649:SF1">
    <property type="entry name" value="RIBONUCLEASE D"/>
    <property type="match status" value="1"/>
</dbReference>
<dbReference type="SUPFAM" id="SSF47819">
    <property type="entry name" value="HRDC-like"/>
    <property type="match status" value="1"/>
</dbReference>
<gene>
    <name evidence="3" type="ORF">EK0264_17955</name>
</gene>
<dbReference type="SUPFAM" id="SSF53098">
    <property type="entry name" value="Ribonuclease H-like"/>
    <property type="match status" value="1"/>
</dbReference>
<dbReference type="AlphaFoldDB" id="A0A7L4YST8"/>
<dbReference type="PANTHER" id="PTHR47649">
    <property type="entry name" value="RIBONUCLEASE D"/>
    <property type="match status" value="1"/>
</dbReference>
<dbReference type="SMART" id="SM00341">
    <property type="entry name" value="HRDC"/>
    <property type="match status" value="1"/>
</dbReference>
<dbReference type="Pfam" id="PF01612">
    <property type="entry name" value="DNA_pol_A_exo1"/>
    <property type="match status" value="1"/>
</dbReference>
<dbReference type="InterPro" id="IPR012337">
    <property type="entry name" value="RNaseH-like_sf"/>
</dbReference>
<reference evidence="3 4" key="1">
    <citation type="journal article" date="2018" name="Int. J. Syst. Evol. Microbiol.">
        <title>Epidermidibacterium keratini gen. nov., sp. nov., a member of the family Sporichthyaceae, isolated from keratin epidermis.</title>
        <authorList>
            <person name="Lee D.G."/>
            <person name="Trujillo M.E."/>
            <person name="Kang S."/>
            <person name="Nam J.J."/>
            <person name="Kim Y.J."/>
        </authorList>
    </citation>
    <scope>NUCLEOTIDE SEQUENCE [LARGE SCALE GENOMIC DNA]</scope>
    <source>
        <strain evidence="3 4">EPI-7</strain>
    </source>
</reference>
<evidence type="ECO:0000259" key="2">
    <source>
        <dbReference type="PROSITE" id="PS50967"/>
    </source>
</evidence>
<dbReference type="GO" id="GO:0003676">
    <property type="term" value="F:nucleic acid binding"/>
    <property type="evidence" value="ECO:0007669"/>
    <property type="project" value="InterPro"/>
</dbReference>
<dbReference type="GO" id="GO:0008408">
    <property type="term" value="F:3'-5' exonuclease activity"/>
    <property type="evidence" value="ECO:0007669"/>
    <property type="project" value="InterPro"/>
</dbReference>